<evidence type="ECO:0000313" key="3">
    <source>
        <dbReference type="Proteomes" id="UP000236311"/>
    </source>
</evidence>
<feature type="compositionally biased region" description="Polar residues" evidence="1">
    <location>
        <begin position="44"/>
        <end position="55"/>
    </location>
</feature>
<keyword evidence="2" id="KW-0449">Lipoprotein</keyword>
<sequence length="559" mass="62012">MLKRRNGFSAAVLATVLTGSILLGGCGQGEGGGASSADTENRESTPGSNSQTESGEQADGKDGEEASGYQTTYGDKTFDNVTITVEIFDRSNAPEGSTVTDNKWTEYINQEMNKVGINVEFVAVPRSEEVTKLQTMMATGTSPDLTFIYNIEVAKSYFEEGGTYNLSEYVDGADQARNLKAYVTEDVLDYGRNENGELFAVTARRASGAMMETFIRKDWLDELNMEIPTTVEELHTVLKAFKDKYPDCVPYYSAQFGAYALAPLAHSFLESAPDGKTYNKNFWNLLYKDEGAVEYLRFLNTLYNEGLVEAEYYTAADGELGKLAVNGQVGVYEANVNYNVATDRGSLLQTLKETDPDAEYVSIPPFKNVNDGQLYNPGYALNGMSIFVPKTAKNVEACITYLDWLATQEGGFTLYHGFEGEHFQYEDGVPVVKDMDYNAKDKDWICNDLFLVGNSGYFKSEKDFMESTAQSYGEWKQYVLDNYVNATAGTVRSQTVWVSPTHRENSTELGLAGDEYLVKCITCAPGEFDANIEAYRAALKEAGADDIQKEYEDYYDSFN</sequence>
<organism evidence="2 3">
    <name type="scientific">Acetatifactor muris</name>
    <dbReference type="NCBI Taxonomy" id="879566"/>
    <lineage>
        <taxon>Bacteria</taxon>
        <taxon>Bacillati</taxon>
        <taxon>Bacillota</taxon>
        <taxon>Clostridia</taxon>
        <taxon>Lachnospirales</taxon>
        <taxon>Lachnospiraceae</taxon>
        <taxon>Acetatifactor</taxon>
    </lineage>
</organism>
<dbReference type="InterPro" id="IPR006059">
    <property type="entry name" value="SBP"/>
</dbReference>
<dbReference type="EMBL" id="OFSM01000010">
    <property type="protein sequence ID" value="SOY29527.1"/>
    <property type="molecule type" value="Genomic_DNA"/>
</dbReference>
<keyword evidence="3" id="KW-1185">Reference proteome</keyword>
<dbReference type="PANTHER" id="PTHR43649:SF12">
    <property type="entry name" value="DIACETYLCHITOBIOSE BINDING PROTEIN DASA"/>
    <property type="match status" value="1"/>
</dbReference>
<gene>
    <name evidence="2" type="primary">lipO_17</name>
    <name evidence="2" type="ORF">AMURIS_02248</name>
</gene>
<dbReference type="Gene3D" id="3.40.190.10">
    <property type="entry name" value="Periplasmic binding protein-like II"/>
    <property type="match status" value="2"/>
</dbReference>
<protein>
    <submittedName>
        <fullName evidence="2">Lipoprotein LipO</fullName>
    </submittedName>
</protein>
<dbReference type="Proteomes" id="UP000236311">
    <property type="component" value="Unassembled WGS sequence"/>
</dbReference>
<evidence type="ECO:0000313" key="2">
    <source>
        <dbReference type="EMBL" id="SOY29527.1"/>
    </source>
</evidence>
<proteinExistence type="predicted"/>
<accession>A0A2K4ZGD8</accession>
<dbReference type="SUPFAM" id="SSF53850">
    <property type="entry name" value="Periplasmic binding protein-like II"/>
    <property type="match status" value="1"/>
</dbReference>
<name>A0A2K4ZGD8_9FIRM</name>
<dbReference type="PANTHER" id="PTHR43649">
    <property type="entry name" value="ARABINOSE-BINDING PROTEIN-RELATED"/>
    <property type="match status" value="1"/>
</dbReference>
<evidence type="ECO:0000256" key="1">
    <source>
        <dbReference type="SAM" id="MobiDB-lite"/>
    </source>
</evidence>
<dbReference type="InterPro" id="IPR050490">
    <property type="entry name" value="Bact_solute-bd_prot1"/>
</dbReference>
<dbReference type="PROSITE" id="PS51257">
    <property type="entry name" value="PROKAR_LIPOPROTEIN"/>
    <property type="match status" value="1"/>
</dbReference>
<feature type="region of interest" description="Disordered" evidence="1">
    <location>
        <begin position="29"/>
        <end position="74"/>
    </location>
</feature>
<dbReference type="AlphaFoldDB" id="A0A2K4ZGD8"/>
<reference evidence="2 3" key="1">
    <citation type="submission" date="2018-01" db="EMBL/GenBank/DDBJ databases">
        <authorList>
            <person name="Gaut B.S."/>
            <person name="Morton B.R."/>
            <person name="Clegg M.T."/>
            <person name="Duvall M.R."/>
        </authorList>
    </citation>
    <scope>NUCLEOTIDE SEQUENCE [LARGE SCALE GENOMIC DNA]</scope>
    <source>
        <strain evidence="2">GP69</strain>
    </source>
</reference>
<dbReference type="Pfam" id="PF13416">
    <property type="entry name" value="SBP_bac_8"/>
    <property type="match status" value="1"/>
</dbReference>